<accession>A0A026WYJ6</accession>
<dbReference type="AlphaFoldDB" id="A0A026WYJ6"/>
<dbReference type="Proteomes" id="UP000053097">
    <property type="component" value="Unassembled WGS sequence"/>
</dbReference>
<name>A0A026WYJ6_OOCBI</name>
<evidence type="ECO:0000313" key="2">
    <source>
        <dbReference type="EMBL" id="EZA61100.1"/>
    </source>
</evidence>
<feature type="compositionally biased region" description="Basic and acidic residues" evidence="1">
    <location>
        <begin position="32"/>
        <end position="44"/>
    </location>
</feature>
<dbReference type="EMBL" id="KK107063">
    <property type="protein sequence ID" value="EZA61100.1"/>
    <property type="molecule type" value="Genomic_DNA"/>
</dbReference>
<reference evidence="2 3" key="1">
    <citation type="journal article" date="2014" name="Curr. Biol.">
        <title>The genome of the clonal raider ant Cerapachys biroi.</title>
        <authorList>
            <person name="Oxley P.R."/>
            <person name="Ji L."/>
            <person name="Fetter-Pruneda I."/>
            <person name="McKenzie S.K."/>
            <person name="Li C."/>
            <person name="Hu H."/>
            <person name="Zhang G."/>
            <person name="Kronauer D.J."/>
        </authorList>
    </citation>
    <scope>NUCLEOTIDE SEQUENCE [LARGE SCALE GENOMIC DNA]</scope>
</reference>
<gene>
    <name evidence="2" type="ORF">X777_08312</name>
</gene>
<evidence type="ECO:0000313" key="3">
    <source>
        <dbReference type="Proteomes" id="UP000053097"/>
    </source>
</evidence>
<protein>
    <submittedName>
        <fullName evidence="2">Uncharacterized protein</fullName>
    </submittedName>
</protein>
<keyword evidence="3" id="KW-1185">Reference proteome</keyword>
<sequence length="54" mass="6172">MRSHEEENMKQPTTYLRLVPEILRASVNPIRELNRSRENARDAPDTGQVGQLPG</sequence>
<evidence type="ECO:0000256" key="1">
    <source>
        <dbReference type="SAM" id="MobiDB-lite"/>
    </source>
</evidence>
<organism evidence="2 3">
    <name type="scientific">Ooceraea biroi</name>
    <name type="common">Clonal raider ant</name>
    <name type="synonym">Cerapachys biroi</name>
    <dbReference type="NCBI Taxonomy" id="2015173"/>
    <lineage>
        <taxon>Eukaryota</taxon>
        <taxon>Metazoa</taxon>
        <taxon>Ecdysozoa</taxon>
        <taxon>Arthropoda</taxon>
        <taxon>Hexapoda</taxon>
        <taxon>Insecta</taxon>
        <taxon>Pterygota</taxon>
        <taxon>Neoptera</taxon>
        <taxon>Endopterygota</taxon>
        <taxon>Hymenoptera</taxon>
        <taxon>Apocrita</taxon>
        <taxon>Aculeata</taxon>
        <taxon>Formicoidea</taxon>
        <taxon>Formicidae</taxon>
        <taxon>Dorylinae</taxon>
        <taxon>Ooceraea</taxon>
    </lineage>
</organism>
<proteinExistence type="predicted"/>
<feature type="region of interest" description="Disordered" evidence="1">
    <location>
        <begin position="30"/>
        <end position="54"/>
    </location>
</feature>